<dbReference type="AlphaFoldDB" id="A0A165EKS1"/>
<reference evidence="3 4" key="1">
    <citation type="journal article" date="2016" name="Mol. Biol. Evol.">
        <title>Comparative Genomics of Early-Diverging Mushroom-Forming Fungi Provides Insights into the Origins of Lignocellulose Decay Capabilities.</title>
        <authorList>
            <person name="Nagy L.G."/>
            <person name="Riley R."/>
            <person name="Tritt A."/>
            <person name="Adam C."/>
            <person name="Daum C."/>
            <person name="Floudas D."/>
            <person name="Sun H."/>
            <person name="Yadav J.S."/>
            <person name="Pangilinan J."/>
            <person name="Larsson K.H."/>
            <person name="Matsuura K."/>
            <person name="Barry K."/>
            <person name="Labutti K."/>
            <person name="Kuo R."/>
            <person name="Ohm R.A."/>
            <person name="Bhattacharya S.S."/>
            <person name="Shirouzu T."/>
            <person name="Yoshinaga Y."/>
            <person name="Martin F.M."/>
            <person name="Grigoriev I.V."/>
            <person name="Hibbett D.S."/>
        </authorList>
    </citation>
    <scope>NUCLEOTIDE SEQUENCE [LARGE SCALE GENOMIC DNA]</scope>
    <source>
        <strain evidence="3 4">HHB12029</strain>
    </source>
</reference>
<feature type="compositionally biased region" description="Basic residues" evidence="1">
    <location>
        <begin position="1"/>
        <end position="10"/>
    </location>
</feature>
<dbReference type="InterPro" id="IPR013087">
    <property type="entry name" value="Znf_C2H2_type"/>
</dbReference>
<dbReference type="STRING" id="1314781.A0A165EKS1"/>
<feature type="compositionally biased region" description="Basic residues" evidence="1">
    <location>
        <begin position="367"/>
        <end position="377"/>
    </location>
</feature>
<dbReference type="EMBL" id="KV426134">
    <property type="protein sequence ID" value="KZV87170.1"/>
    <property type="molecule type" value="Genomic_DNA"/>
</dbReference>
<dbReference type="InterPro" id="IPR039258">
    <property type="entry name" value="ZNF511"/>
</dbReference>
<dbReference type="PROSITE" id="PS00028">
    <property type="entry name" value="ZINC_FINGER_C2H2_1"/>
    <property type="match status" value="1"/>
</dbReference>
<dbReference type="OrthoDB" id="18440at2759"/>
<feature type="compositionally biased region" description="Basic and acidic residues" evidence="1">
    <location>
        <begin position="200"/>
        <end position="211"/>
    </location>
</feature>
<protein>
    <recommendedName>
        <fullName evidence="2">C2H2-type domain-containing protein</fullName>
    </recommendedName>
</protein>
<evidence type="ECO:0000313" key="3">
    <source>
        <dbReference type="EMBL" id="KZV87170.1"/>
    </source>
</evidence>
<gene>
    <name evidence="3" type="ORF">EXIGLDRAFT_724056</name>
</gene>
<feature type="region of interest" description="Disordered" evidence="1">
    <location>
        <begin position="348"/>
        <end position="379"/>
    </location>
</feature>
<feature type="domain" description="C2H2-type" evidence="2">
    <location>
        <begin position="83"/>
        <end position="106"/>
    </location>
</feature>
<evidence type="ECO:0000259" key="2">
    <source>
        <dbReference type="PROSITE" id="PS00028"/>
    </source>
</evidence>
<name>A0A165EKS1_EXIGL</name>
<organism evidence="3 4">
    <name type="scientific">Exidia glandulosa HHB12029</name>
    <dbReference type="NCBI Taxonomy" id="1314781"/>
    <lineage>
        <taxon>Eukaryota</taxon>
        <taxon>Fungi</taxon>
        <taxon>Dikarya</taxon>
        <taxon>Basidiomycota</taxon>
        <taxon>Agaricomycotina</taxon>
        <taxon>Agaricomycetes</taxon>
        <taxon>Auriculariales</taxon>
        <taxon>Exidiaceae</taxon>
        <taxon>Exidia</taxon>
    </lineage>
</organism>
<dbReference type="SMART" id="SM00355">
    <property type="entry name" value="ZnF_C2H2"/>
    <property type="match status" value="2"/>
</dbReference>
<evidence type="ECO:0000313" key="4">
    <source>
        <dbReference type="Proteomes" id="UP000077266"/>
    </source>
</evidence>
<feature type="region of interest" description="Disordered" evidence="1">
    <location>
        <begin position="292"/>
        <end position="311"/>
    </location>
</feature>
<dbReference type="PANTHER" id="PTHR21354">
    <property type="entry name" value="ZINC FINGER PROTEIN 511"/>
    <property type="match status" value="1"/>
</dbReference>
<feature type="compositionally biased region" description="Basic residues" evidence="1">
    <location>
        <begin position="222"/>
        <end position="236"/>
    </location>
</feature>
<accession>A0A165EKS1</accession>
<dbReference type="Proteomes" id="UP000077266">
    <property type="component" value="Unassembled WGS sequence"/>
</dbReference>
<proteinExistence type="predicted"/>
<feature type="region of interest" description="Disordered" evidence="1">
    <location>
        <begin position="193"/>
        <end position="285"/>
    </location>
</feature>
<dbReference type="PANTHER" id="PTHR21354:SF0">
    <property type="entry name" value="ZINC FINGER PROTEIN 511"/>
    <property type="match status" value="1"/>
</dbReference>
<keyword evidence="4" id="KW-1185">Reference proteome</keyword>
<sequence>MASSTKRARHVQADDDDSSSASASTSSNHNPPKLARASTEEIASAPLICTLPPTCCPPHGRPTPLKDTRDLEAHYARWHAHVCEADGCGRVFPDARLLELHHTECHDPIAAMRKERGEKIFACHIPTCPKLCATPRTRRLHLIEAHHYPKQYFFAVTNKGIGGLLQQWGEGATLLRGEWKPRAPGDVEEEQTMMQVEEAQQERDVPPHVEDGGAPAAAALTRRQKSRLRQREKRRAQSQAAREARNGGVGVGVDAAAMSVDDADDDDASSSSSTPAPAPAPVPSSARAVRFADHPESPTDDADERPGLGDGMNALVEQLGAMSFVPRNIKFGRGGAMRGFAGGARPGAGDDAMVDGEGTGKPSKAPRIGRGRMRRRPPGVVVERKVLPPEA</sequence>
<dbReference type="InParanoid" id="A0A165EKS1"/>
<evidence type="ECO:0000256" key="1">
    <source>
        <dbReference type="SAM" id="MobiDB-lite"/>
    </source>
</evidence>
<feature type="region of interest" description="Disordered" evidence="1">
    <location>
        <begin position="1"/>
        <end position="37"/>
    </location>
</feature>